<dbReference type="Gene3D" id="2.160.10.10">
    <property type="entry name" value="Hexapeptide repeat proteins"/>
    <property type="match status" value="1"/>
</dbReference>
<dbReference type="InterPro" id="IPR050484">
    <property type="entry name" value="Transf_Hexapept/Carb_Anhydrase"/>
</dbReference>
<dbReference type="PANTHER" id="PTHR13061">
    <property type="entry name" value="DYNACTIN SUBUNIT P25"/>
    <property type="match status" value="1"/>
</dbReference>
<dbReference type="InterPro" id="IPR001451">
    <property type="entry name" value="Hexapep"/>
</dbReference>
<keyword evidence="2" id="KW-0808">Transferase</keyword>
<proteinExistence type="predicted"/>
<dbReference type="GO" id="GO:0016740">
    <property type="term" value="F:transferase activity"/>
    <property type="evidence" value="ECO:0007669"/>
    <property type="project" value="UniProtKB-KW"/>
</dbReference>
<dbReference type="InterPro" id="IPR047324">
    <property type="entry name" value="LbH_gamma_CA-like"/>
</dbReference>
<dbReference type="SUPFAM" id="SSF51161">
    <property type="entry name" value="Trimeric LpxA-like enzymes"/>
    <property type="match status" value="1"/>
</dbReference>
<name>A0A450T071_9GAMM</name>
<dbReference type="EMBL" id="CAADFA010000253">
    <property type="protein sequence ID" value="VFJ59705.1"/>
    <property type="molecule type" value="Genomic_DNA"/>
</dbReference>
<dbReference type="AlphaFoldDB" id="A0A450T071"/>
<reference evidence="2" key="1">
    <citation type="submission" date="2019-02" db="EMBL/GenBank/DDBJ databases">
        <authorList>
            <person name="Gruber-Vodicka R. H."/>
            <person name="Seah K. B. B."/>
        </authorList>
    </citation>
    <scope>NUCLEOTIDE SEQUENCE</scope>
    <source>
        <strain evidence="1">BECK_BZ163</strain>
        <strain evidence="3">BECK_BZ164</strain>
        <strain evidence="2">BECK_BZ165</strain>
    </source>
</reference>
<dbReference type="EMBL" id="CAADFL010000320">
    <property type="protein sequence ID" value="VFK14417.1"/>
    <property type="molecule type" value="Genomic_DNA"/>
</dbReference>
<gene>
    <name evidence="1" type="ORF">BECKFM1743A_GA0114220_100853</name>
    <name evidence="3" type="ORF">BECKFM1743B_GA0114221_103203</name>
    <name evidence="2" type="ORF">BECKFM1743C_GA0114222_102531</name>
</gene>
<evidence type="ECO:0000313" key="3">
    <source>
        <dbReference type="EMBL" id="VFK14417.1"/>
    </source>
</evidence>
<evidence type="ECO:0000313" key="1">
    <source>
        <dbReference type="EMBL" id="VFJ50541.1"/>
    </source>
</evidence>
<dbReference type="EMBL" id="CAADEZ010000085">
    <property type="protein sequence ID" value="VFJ50541.1"/>
    <property type="molecule type" value="Genomic_DNA"/>
</dbReference>
<organism evidence="2">
    <name type="scientific">Candidatus Kentrum sp. FM</name>
    <dbReference type="NCBI Taxonomy" id="2126340"/>
    <lineage>
        <taxon>Bacteria</taxon>
        <taxon>Pseudomonadati</taxon>
        <taxon>Pseudomonadota</taxon>
        <taxon>Gammaproteobacteria</taxon>
        <taxon>Candidatus Kentrum</taxon>
    </lineage>
</organism>
<dbReference type="CDD" id="cd04645">
    <property type="entry name" value="LbH_gamma_CA_like"/>
    <property type="match status" value="1"/>
</dbReference>
<accession>A0A450T071</accession>
<evidence type="ECO:0000313" key="2">
    <source>
        <dbReference type="EMBL" id="VFJ59705.1"/>
    </source>
</evidence>
<protein>
    <submittedName>
        <fullName evidence="2">Carbonic anhydrase or acetyltransferase, isoleucine patch superfamily</fullName>
    </submittedName>
</protein>
<dbReference type="Pfam" id="PF00132">
    <property type="entry name" value="Hexapep"/>
    <property type="match status" value="1"/>
</dbReference>
<dbReference type="PANTHER" id="PTHR13061:SF56">
    <property type="entry name" value="PROTEIN YRDA"/>
    <property type="match status" value="1"/>
</dbReference>
<sequence>MTIRSLEDKTPKIDPSVYVDEKALVIGNVTIAKDASIWPMTVLRGDVNSITIGERTNIQDLSMIHVTHKGGVQAPDGFEVTIANDVTVGHRCVIHGCNIEAFCLIGIGSILLDGVQVGSHTMIGAGALVPPGKVLEGGYLWVGQPVKKVRALTEGEKGRLEYLAGHYVKNKDRYLKNLSS</sequence>
<dbReference type="InterPro" id="IPR011004">
    <property type="entry name" value="Trimer_LpxA-like_sf"/>
</dbReference>